<dbReference type="AlphaFoldDB" id="A0A8J2WNE0"/>
<protein>
    <recommendedName>
        <fullName evidence="1">YCII-related domain-containing protein</fullName>
    </recommendedName>
</protein>
<dbReference type="InterPro" id="IPR011008">
    <property type="entry name" value="Dimeric_a/b-barrel"/>
</dbReference>
<dbReference type="SUPFAM" id="SSF54909">
    <property type="entry name" value="Dimeric alpha+beta barrel"/>
    <property type="match status" value="1"/>
</dbReference>
<gene>
    <name evidence="2" type="ORF">PECAL_4P14130</name>
</gene>
<proteinExistence type="predicted"/>
<evidence type="ECO:0000313" key="3">
    <source>
        <dbReference type="Proteomes" id="UP000789595"/>
    </source>
</evidence>
<dbReference type="Gene3D" id="3.30.70.1060">
    <property type="entry name" value="Dimeric alpha+beta barrel"/>
    <property type="match status" value="1"/>
</dbReference>
<organism evidence="2 3">
    <name type="scientific">Pelagomonas calceolata</name>
    <dbReference type="NCBI Taxonomy" id="35677"/>
    <lineage>
        <taxon>Eukaryota</taxon>
        <taxon>Sar</taxon>
        <taxon>Stramenopiles</taxon>
        <taxon>Ochrophyta</taxon>
        <taxon>Pelagophyceae</taxon>
        <taxon>Pelagomonadales</taxon>
        <taxon>Pelagomonadaceae</taxon>
        <taxon>Pelagomonas</taxon>
    </lineage>
</organism>
<dbReference type="EMBL" id="CAKKNE010000004">
    <property type="protein sequence ID" value="CAH0374145.1"/>
    <property type="molecule type" value="Genomic_DNA"/>
</dbReference>
<keyword evidence="3" id="KW-1185">Reference proteome</keyword>
<reference evidence="2" key="1">
    <citation type="submission" date="2021-11" db="EMBL/GenBank/DDBJ databases">
        <authorList>
            <consortium name="Genoscope - CEA"/>
            <person name="William W."/>
        </authorList>
    </citation>
    <scope>NUCLEOTIDE SEQUENCE</scope>
</reference>
<dbReference type="InterPro" id="IPR005545">
    <property type="entry name" value="YCII"/>
</dbReference>
<name>A0A8J2WNE0_9STRA</name>
<dbReference type="InterPro" id="IPR051807">
    <property type="entry name" value="Sec-metab_biosynth-assoc"/>
</dbReference>
<evidence type="ECO:0000313" key="2">
    <source>
        <dbReference type="EMBL" id="CAH0374145.1"/>
    </source>
</evidence>
<evidence type="ECO:0000259" key="1">
    <source>
        <dbReference type="Pfam" id="PF03795"/>
    </source>
</evidence>
<feature type="domain" description="YCII-related" evidence="1">
    <location>
        <begin position="28"/>
        <end position="108"/>
    </location>
</feature>
<dbReference type="Proteomes" id="UP000789595">
    <property type="component" value="Unassembled WGS sequence"/>
</dbReference>
<dbReference type="OrthoDB" id="5519740at2759"/>
<accession>A0A8J2WNE0</accession>
<dbReference type="PANTHER" id="PTHR33606">
    <property type="entry name" value="PROTEIN YCII"/>
    <property type="match status" value="1"/>
</dbReference>
<comment type="caution">
    <text evidence="2">The sequence shown here is derived from an EMBL/GenBank/DDBJ whole genome shotgun (WGS) entry which is preliminary data.</text>
</comment>
<sequence>MVPVLVRSARRAVAARRLLSSPPKMVSRFVLFYDYTPDVLEKRDPYRAGHLGLIKEFAAEGRVLSAGAFTDPVDGAMFVFTDREAADEFKAKDPYGPHVVAGSHVREWTTVDLD</sequence>
<dbReference type="PANTHER" id="PTHR33606:SF3">
    <property type="entry name" value="PROTEIN YCII"/>
    <property type="match status" value="1"/>
</dbReference>
<dbReference type="Pfam" id="PF03795">
    <property type="entry name" value="YCII"/>
    <property type="match status" value="1"/>
</dbReference>